<reference evidence="1 2" key="1">
    <citation type="submission" date="2019-05" db="EMBL/GenBank/DDBJ databases">
        <title>Another draft genome of Portunus trituberculatus and its Hox gene families provides insights of decapod evolution.</title>
        <authorList>
            <person name="Jeong J.-H."/>
            <person name="Song I."/>
            <person name="Kim S."/>
            <person name="Choi T."/>
            <person name="Kim D."/>
            <person name="Ryu S."/>
            <person name="Kim W."/>
        </authorList>
    </citation>
    <scope>NUCLEOTIDE SEQUENCE [LARGE SCALE GENOMIC DNA]</scope>
    <source>
        <tissue evidence="1">Muscle</tissue>
    </source>
</reference>
<gene>
    <name evidence="1" type="ORF">E2C01_037988</name>
</gene>
<proteinExistence type="predicted"/>
<sequence>MQARDYWCNGRLRLIATPHIIAGLLTTVQLGTRVYSVPQSVAPNVPGPKCVTRIVRQREWGTGAWRGVGTSAQPNWTLPAGLLALVVLGQLSVARGAEG</sequence>
<dbReference type="AlphaFoldDB" id="A0A5B7FG24"/>
<name>A0A5B7FG24_PORTR</name>
<evidence type="ECO:0000313" key="2">
    <source>
        <dbReference type="Proteomes" id="UP000324222"/>
    </source>
</evidence>
<comment type="caution">
    <text evidence="1">The sequence shown here is derived from an EMBL/GenBank/DDBJ whole genome shotgun (WGS) entry which is preliminary data.</text>
</comment>
<evidence type="ECO:0000313" key="1">
    <source>
        <dbReference type="EMBL" id="MPC44316.1"/>
    </source>
</evidence>
<accession>A0A5B7FG24</accession>
<dbReference type="Proteomes" id="UP000324222">
    <property type="component" value="Unassembled WGS sequence"/>
</dbReference>
<protein>
    <submittedName>
        <fullName evidence="1">Uncharacterized protein</fullName>
    </submittedName>
</protein>
<keyword evidence="2" id="KW-1185">Reference proteome</keyword>
<dbReference type="EMBL" id="VSRR010006223">
    <property type="protein sequence ID" value="MPC44316.1"/>
    <property type="molecule type" value="Genomic_DNA"/>
</dbReference>
<organism evidence="1 2">
    <name type="scientific">Portunus trituberculatus</name>
    <name type="common">Swimming crab</name>
    <name type="synonym">Neptunus trituberculatus</name>
    <dbReference type="NCBI Taxonomy" id="210409"/>
    <lineage>
        <taxon>Eukaryota</taxon>
        <taxon>Metazoa</taxon>
        <taxon>Ecdysozoa</taxon>
        <taxon>Arthropoda</taxon>
        <taxon>Crustacea</taxon>
        <taxon>Multicrustacea</taxon>
        <taxon>Malacostraca</taxon>
        <taxon>Eumalacostraca</taxon>
        <taxon>Eucarida</taxon>
        <taxon>Decapoda</taxon>
        <taxon>Pleocyemata</taxon>
        <taxon>Brachyura</taxon>
        <taxon>Eubrachyura</taxon>
        <taxon>Portunoidea</taxon>
        <taxon>Portunidae</taxon>
        <taxon>Portuninae</taxon>
        <taxon>Portunus</taxon>
    </lineage>
</organism>